<dbReference type="PANTHER" id="PTHR48106">
    <property type="entry name" value="QUINONE OXIDOREDUCTASE PIG3-RELATED"/>
    <property type="match status" value="1"/>
</dbReference>
<reference evidence="5" key="1">
    <citation type="journal article" date="2022" name="Int. J. Syst. Evol. Microbiol.">
        <title>Pseudomonas aegrilactucae sp. nov. and Pseudomonas morbosilactucae sp. nov., pathogens causing bacterial rot of lettuce in Japan.</title>
        <authorList>
            <person name="Sawada H."/>
            <person name="Fujikawa T."/>
            <person name="Satou M."/>
        </authorList>
    </citation>
    <scope>NUCLEOTIDE SEQUENCE</scope>
    <source>
        <strain evidence="5">0166_1</strain>
    </source>
</reference>
<evidence type="ECO:0000313" key="5">
    <source>
        <dbReference type="EMBL" id="UGS39139.1"/>
    </source>
</evidence>
<dbReference type="EMBL" id="CP087164">
    <property type="protein sequence ID" value="UGS39139.1"/>
    <property type="molecule type" value="Genomic_DNA"/>
</dbReference>
<dbReference type="Pfam" id="PF08240">
    <property type="entry name" value="ADH_N"/>
    <property type="match status" value="1"/>
</dbReference>
<dbReference type="SMART" id="SM00829">
    <property type="entry name" value="PKS_ER"/>
    <property type="match status" value="1"/>
</dbReference>
<dbReference type="InterPro" id="IPR036291">
    <property type="entry name" value="NAD(P)-bd_dom_sf"/>
</dbReference>
<gene>
    <name evidence="5" type="ORF">DSM104329_05571</name>
</gene>
<dbReference type="PANTHER" id="PTHR48106:SF18">
    <property type="entry name" value="QUINONE OXIDOREDUCTASE PIG3"/>
    <property type="match status" value="1"/>
</dbReference>
<protein>
    <submittedName>
        <fullName evidence="5">2-haloacrylate reductase</fullName>
        <ecNumber evidence="5">1.3.1.103</ecNumber>
    </submittedName>
</protein>
<feature type="domain" description="Enoyl reductase (ER)" evidence="4">
    <location>
        <begin position="5"/>
        <end position="318"/>
    </location>
</feature>
<dbReference type="Gene3D" id="3.90.180.10">
    <property type="entry name" value="Medium-chain alcohol dehydrogenases, catalytic domain"/>
    <property type="match status" value="1"/>
</dbReference>
<dbReference type="EC" id="1.3.1.103" evidence="5"/>
<dbReference type="SUPFAM" id="SSF50129">
    <property type="entry name" value="GroES-like"/>
    <property type="match status" value="1"/>
</dbReference>
<dbReference type="SUPFAM" id="SSF51735">
    <property type="entry name" value="NAD(P)-binding Rossmann-fold domains"/>
    <property type="match status" value="1"/>
</dbReference>
<dbReference type="InterPro" id="IPR013149">
    <property type="entry name" value="ADH-like_C"/>
</dbReference>
<evidence type="ECO:0000256" key="2">
    <source>
        <dbReference type="ARBA" id="ARBA00023002"/>
    </source>
</evidence>
<accession>A0A9E6Y340</accession>
<keyword evidence="2 5" id="KW-0560">Oxidoreductase</keyword>
<keyword evidence="6" id="KW-1185">Reference proteome</keyword>
<evidence type="ECO:0000259" key="4">
    <source>
        <dbReference type="SMART" id="SM00829"/>
    </source>
</evidence>
<dbReference type="InterPro" id="IPR013154">
    <property type="entry name" value="ADH-like_N"/>
</dbReference>
<dbReference type="Proteomes" id="UP001162834">
    <property type="component" value="Chromosome"/>
</dbReference>
<dbReference type="KEGG" id="sbae:DSM104329_05571"/>
<proteinExistence type="predicted"/>
<organism evidence="5 6">
    <name type="scientific">Capillimicrobium parvum</name>
    <dbReference type="NCBI Taxonomy" id="2884022"/>
    <lineage>
        <taxon>Bacteria</taxon>
        <taxon>Bacillati</taxon>
        <taxon>Actinomycetota</taxon>
        <taxon>Thermoleophilia</taxon>
        <taxon>Solirubrobacterales</taxon>
        <taxon>Capillimicrobiaceae</taxon>
        <taxon>Capillimicrobium</taxon>
    </lineage>
</organism>
<dbReference type="AlphaFoldDB" id="A0A9E6Y340"/>
<evidence type="ECO:0000256" key="1">
    <source>
        <dbReference type="ARBA" id="ARBA00022857"/>
    </source>
</evidence>
<name>A0A9E6Y340_9ACTN</name>
<dbReference type="GO" id="GO:0016651">
    <property type="term" value="F:oxidoreductase activity, acting on NAD(P)H"/>
    <property type="evidence" value="ECO:0007669"/>
    <property type="project" value="TreeGrafter"/>
</dbReference>
<keyword evidence="1" id="KW-0521">NADP</keyword>
<dbReference type="InterPro" id="IPR020843">
    <property type="entry name" value="ER"/>
</dbReference>
<feature type="compositionally biased region" description="Basic and acidic residues" evidence="3">
    <location>
        <begin position="1"/>
        <end position="19"/>
    </location>
</feature>
<evidence type="ECO:0000256" key="3">
    <source>
        <dbReference type="SAM" id="MobiDB-lite"/>
    </source>
</evidence>
<dbReference type="GO" id="GO:0102523">
    <property type="term" value="F:2-chloroacrylate reductase activity"/>
    <property type="evidence" value="ECO:0007669"/>
    <property type="project" value="UniProtKB-EC"/>
</dbReference>
<sequence length="320" mass="34288">MHEFGGPDVLRIEEVDDPRPGPGHVRIRVDTCALNHVDVDVREGVSRFDIALPHIPGLEVVGRVDQVGEGVTEFAEGDRVMPYLLGGDVFIGVAGPGGFADYVLAPTKQLLSVPESISDDDAAALQIAFGTSWHMLFTRGGLRIGETVLVNSVSSGIGSAAIQLAKLAGAYVIGTSSSKEKLARAAELGMDVGIDYTKEDVPARVMEITGGRGADLAYEHVGGELFQKALESLGPEGRLVTCGGHAGEVVPFDIIPFFRAQHTIIGSFVYTRDELEKVLDFAGRGLLRPLVAESYPLEEAQAAFEKMESRDFFGKILLRP</sequence>
<dbReference type="GO" id="GO:0070402">
    <property type="term" value="F:NADPH binding"/>
    <property type="evidence" value="ECO:0007669"/>
    <property type="project" value="TreeGrafter"/>
</dbReference>
<dbReference type="InterPro" id="IPR011032">
    <property type="entry name" value="GroES-like_sf"/>
</dbReference>
<evidence type="ECO:0000313" key="6">
    <source>
        <dbReference type="Proteomes" id="UP001162834"/>
    </source>
</evidence>
<feature type="region of interest" description="Disordered" evidence="3">
    <location>
        <begin position="1"/>
        <end position="21"/>
    </location>
</feature>
<dbReference type="Pfam" id="PF00107">
    <property type="entry name" value="ADH_zinc_N"/>
    <property type="match status" value="1"/>
</dbReference>